<dbReference type="GO" id="GO:0015031">
    <property type="term" value="P:protein transport"/>
    <property type="evidence" value="ECO:0007669"/>
    <property type="project" value="UniProtKB-KW"/>
</dbReference>
<feature type="domain" description="DOP1 N-terminal" evidence="9">
    <location>
        <begin position="12"/>
        <end position="291"/>
    </location>
</feature>
<dbReference type="InterPro" id="IPR056459">
    <property type="entry name" value="TPR_DOP1"/>
</dbReference>
<keyword evidence="2" id="KW-0813">Transport</keyword>
<evidence type="ECO:0000313" key="13">
    <source>
        <dbReference type="Ensembl" id="ENSONIP00000020136.2"/>
    </source>
</evidence>
<keyword evidence="3" id="KW-0653">Protein transport</keyword>
<gene>
    <name evidence="13" type="primary">DOP1B</name>
    <name evidence="13" type="synonym">dop1b</name>
</gene>
<keyword evidence="8" id="KW-1133">Transmembrane helix</keyword>
<dbReference type="Ensembl" id="ENSONIT00000020153.2">
    <property type="protein sequence ID" value="ENSONIP00000020136.2"/>
    <property type="gene ID" value="ENSONIG00000015987.2"/>
</dbReference>
<dbReference type="GO" id="GO:0006895">
    <property type="term" value="P:Golgi to endosome transport"/>
    <property type="evidence" value="ECO:0007669"/>
    <property type="project" value="InterPro"/>
</dbReference>
<evidence type="ECO:0000259" key="9">
    <source>
        <dbReference type="Pfam" id="PF04118"/>
    </source>
</evidence>
<feature type="transmembrane region" description="Helical" evidence="8">
    <location>
        <begin position="247"/>
        <end position="273"/>
    </location>
</feature>
<proteinExistence type="inferred from homology"/>
<comment type="similarity">
    <text evidence="6">Belongs to the DOP1 family.</text>
</comment>
<dbReference type="InterPro" id="IPR040314">
    <property type="entry name" value="DOP1"/>
</dbReference>
<evidence type="ECO:0000259" key="11">
    <source>
        <dbReference type="Pfam" id="PF24598"/>
    </source>
</evidence>
<dbReference type="InterPro" id="IPR056457">
    <property type="entry name" value="DOP1_C"/>
</dbReference>
<evidence type="ECO:0000313" key="14">
    <source>
        <dbReference type="Proteomes" id="UP000005207"/>
    </source>
</evidence>
<feature type="compositionally biased region" description="Acidic residues" evidence="7">
    <location>
        <begin position="995"/>
        <end position="1012"/>
    </location>
</feature>
<feature type="domain" description="DOP1-like C-terminal" evidence="11">
    <location>
        <begin position="1601"/>
        <end position="1953"/>
    </location>
</feature>
<dbReference type="PANTHER" id="PTHR14042">
    <property type="entry name" value="DOPEY-RELATED"/>
    <property type="match status" value="1"/>
</dbReference>
<evidence type="ECO:0000259" key="10">
    <source>
        <dbReference type="Pfam" id="PF24597"/>
    </source>
</evidence>
<reference evidence="13" key="2">
    <citation type="submission" date="2025-09" db="UniProtKB">
        <authorList>
            <consortium name="Ensembl"/>
        </authorList>
    </citation>
    <scope>IDENTIFICATION</scope>
</reference>
<evidence type="ECO:0000256" key="3">
    <source>
        <dbReference type="ARBA" id="ARBA00022927"/>
    </source>
</evidence>
<evidence type="ECO:0000256" key="1">
    <source>
        <dbReference type="ARBA" id="ARBA00004395"/>
    </source>
</evidence>
<name>I3KG91_ORENI</name>
<evidence type="ECO:0000256" key="6">
    <source>
        <dbReference type="ARBA" id="ARBA00046326"/>
    </source>
</evidence>
<feature type="domain" description="DOP1-like TPR" evidence="12">
    <location>
        <begin position="1095"/>
        <end position="1453"/>
    </location>
</feature>
<keyword evidence="5 8" id="KW-0472">Membrane</keyword>
<evidence type="ECO:0000256" key="2">
    <source>
        <dbReference type="ARBA" id="ARBA00022448"/>
    </source>
</evidence>
<dbReference type="InterPro" id="IPR056458">
    <property type="entry name" value="TPR_DOP1_M"/>
</dbReference>
<reference evidence="13" key="1">
    <citation type="submission" date="2025-08" db="UniProtKB">
        <authorList>
            <consortium name="Ensembl"/>
        </authorList>
    </citation>
    <scope>IDENTIFICATION</scope>
</reference>
<keyword evidence="4" id="KW-0333">Golgi apparatus</keyword>
<protein>
    <submittedName>
        <fullName evidence="13">DOP1 leucine zipper like protein B</fullName>
    </submittedName>
</protein>
<dbReference type="Pfam" id="PF24598">
    <property type="entry name" value="DOP1_C"/>
    <property type="match status" value="1"/>
</dbReference>
<dbReference type="GO" id="GO:0005802">
    <property type="term" value="C:trans-Golgi network"/>
    <property type="evidence" value="ECO:0007669"/>
    <property type="project" value="TreeGrafter"/>
</dbReference>
<dbReference type="GeneTree" id="ENSGT00390000016421"/>
<dbReference type="Pfam" id="PF24597">
    <property type="entry name" value="TPR_DOP1_M"/>
    <property type="match status" value="1"/>
</dbReference>
<evidence type="ECO:0000256" key="4">
    <source>
        <dbReference type="ARBA" id="ARBA00023034"/>
    </source>
</evidence>
<dbReference type="HOGENOM" id="CLU_001045_0_0_1"/>
<evidence type="ECO:0000259" key="12">
    <source>
        <dbReference type="Pfam" id="PF24601"/>
    </source>
</evidence>
<sequence>MDPEELELQNDYRYRSYAAVIEKALRNFESSSEWADLISSLGKLNKALQTNLRYSLLPKRLIIGKRLAQCLHPALPSGVHLKALETYEVIFKIIGTKWLAKDLFIYSSGLFPLLAHAAMAVKPVLLTLYERYYLPLQKALLPSLQAFVTGLLPGLEEGLEVYDRTDALLVKLSLLVGQQVFYGALWGSMLVTPMVRLPASVFIVTHFDRMASLSQQAYMLGYDQRVVSLCLSLQDSNALVQRNTLEILLYFFPFATCLVDMITVVSAASLTLLRRDMSLNRRLYAWLLGTDIKGGMVAPHPELSTTMEEHTAFYFSTYSRDFLVKALINILKQKDVNSDPENVTSYLRPFRIIISLLDKPEIGPPVLSRVLLEVVRAFYSYCREMLGEETITSSGLSGSQLASKIKENKNASEIIKTVNMLVSSMNSEYLWEYMTRRFCDRSHPAPSVSEINSLKKQSQVSLTHTPIHKQHNHHVCALQQELHADIQSHYLPEMLGTMLRTLCSHIDAVCLEDVTQGLRACFKVLSKIQMPVAYMDVEAAAQAEETELQSLKEESAETQVWDPRYLEDVRGPIEEPHPDLRASSVDQKSLLVNVGGREIKDKLTELFTPNKRKSRSSSDTRVTAASAEKKRDHGHSGQLDWSAGYMPRSKAEISEACRQAFIATCHLLLECTTFPIYLSEEETLALHTDMFGNTGHLPVWLRSLMTLCCLSRDYNIQHTAVASLLELINHSQSLALVIQDKQRRYQSSESNPLSGRLQMVTVPPIYPALLRTIEEGTDFYQRVSRVLWSQLDTERREQHISCVELFYRLHCLAPSASICEDIICQALLHKDKAVRLEALHRFTVLWHLTREIQTNRTMSLSRSFDRSLCVVVDSLCCTDGSISAAAQCWLVRALSLSDVIRILEPILLLLLHPSTQRCSIQSIKQNVTAGNLKILNSRSRSSSKTSGSADTMATEVTTLNVLNIVDRESLWAELDSSPDPAKPPDSLVASRSESEETEEGEEEDGEEQEEAESEHTESADTSGAQVSTENTSSSSTPYPSIEEGGMVNGLRRVESGHTQASDSLSSEDEEDLELEAMAKSRLLKQEREKREAIDSLFRHVLLYPVAGGWRHLLQGLGLLDSLMRSSAECPLVDALSFTSLDTSSAAHLNLVSNLLQRHQQAQDGKNFYGCLLSPSSTPSAPPSLLIELLVSLCLRFLRSHYPSYLSLSPLDLQGNREVQVKSVAVLTRIVNQLCCTARGQDASNMESIRRLLSDCKVQQYALLTLSASMYISQRGTDKGQSKGVELLEEQGGLSEESLVNLGTGSGQEQYPLQMELLNLLQALIVLEYHVCTPLAREWQTAVLFQQSIKAAQYVQSHPITAQGMFVSAAARALQPQYGYAMHPHWVSLLCSSLPYLGRSLGIIVTPLISQICRNLDELVKLYDLSGRKENIAPDYPLTLLEGLTTITHYCLLDNKRVKNRVLRQRILEFLLPLTGQYGVQVMASLGVVWSNRKTSHSVLLQVLPVASESRQTIVEMVKSLSTLHTDTVLHLVKEVVKKPHQIKGEQSTLVDIPMLQFSFTYIQRYDISAQALQENIAPLLSLLRESVQLNLAPPGHFLLLGILNDFVNRLPNLDNKKDTRDLQEVTQRILEAVGGIAGSSLEQTSWLSRSLEVKVQPQVCPEADEPDDASTMVSSSAPSVYSVQALVLLAEVLAPLLDMVYRSDEKEKAVPLISRLMYYVFPYLKNHSAYNMPSFEAGAQLLSSLSGYAYTKRAWKKEVFELFMDPLFFTMDASCAHSWKSIIDHLLTHEKTMFKDLMSMQSSSLKLFANADQKPMLLKRQAFAMFSGELDQYHLYLPLIQERLTETLRMNPSPAVSAQMFLMFRVLLLRISTQHLTSLWPIMVTELIRTFTRLEKALLAKVVRGTLDRNGQVNFSQAELDMYLSACKFLDTSLAFPPERIPLFQMYRWAFVPEVDVNRYSGPENTLIEGEKECIPHIVRVLEGIQQRYGVRTVNVSPNSSVLNFLESNTHN</sequence>
<dbReference type="GO" id="GO:0005829">
    <property type="term" value="C:cytosol"/>
    <property type="evidence" value="ECO:0007669"/>
    <property type="project" value="GOC"/>
</dbReference>
<evidence type="ECO:0000256" key="7">
    <source>
        <dbReference type="SAM" id="MobiDB-lite"/>
    </source>
</evidence>
<dbReference type="GO" id="GO:0000139">
    <property type="term" value="C:Golgi membrane"/>
    <property type="evidence" value="ECO:0007669"/>
    <property type="project" value="UniProtKB-SubCell"/>
</dbReference>
<dbReference type="Pfam" id="PF24601">
    <property type="entry name" value="TPR_DOP1"/>
    <property type="match status" value="1"/>
</dbReference>
<feature type="domain" description="DOP1-like middle TPR" evidence="10">
    <location>
        <begin position="314"/>
        <end position="438"/>
    </location>
</feature>
<evidence type="ECO:0000256" key="5">
    <source>
        <dbReference type="ARBA" id="ARBA00023136"/>
    </source>
</evidence>
<evidence type="ECO:0000256" key="8">
    <source>
        <dbReference type="SAM" id="Phobius"/>
    </source>
</evidence>
<dbReference type="InterPro" id="IPR007249">
    <property type="entry name" value="DOP1_N"/>
</dbReference>
<dbReference type="PANTHER" id="PTHR14042:SF23">
    <property type="entry name" value="PROTEIN DOPEY-2"/>
    <property type="match status" value="1"/>
</dbReference>
<dbReference type="Proteomes" id="UP000005207">
    <property type="component" value="Unplaced"/>
</dbReference>
<keyword evidence="14" id="KW-1185">Reference proteome</keyword>
<feature type="region of interest" description="Disordered" evidence="7">
    <location>
        <begin position="605"/>
        <end position="642"/>
    </location>
</feature>
<feature type="compositionally biased region" description="Polar residues" evidence="7">
    <location>
        <begin position="1023"/>
        <end position="1038"/>
    </location>
</feature>
<dbReference type="GO" id="GO:0005768">
    <property type="term" value="C:endosome"/>
    <property type="evidence" value="ECO:0007669"/>
    <property type="project" value="TreeGrafter"/>
</dbReference>
<keyword evidence="8" id="KW-0812">Transmembrane</keyword>
<feature type="region of interest" description="Disordered" evidence="7">
    <location>
        <begin position="974"/>
        <end position="1044"/>
    </location>
</feature>
<organism evidence="13 14">
    <name type="scientific">Oreochromis niloticus</name>
    <name type="common">Nile tilapia</name>
    <name type="synonym">Tilapia nilotica</name>
    <dbReference type="NCBI Taxonomy" id="8128"/>
    <lineage>
        <taxon>Eukaryota</taxon>
        <taxon>Metazoa</taxon>
        <taxon>Chordata</taxon>
        <taxon>Craniata</taxon>
        <taxon>Vertebrata</taxon>
        <taxon>Euteleostomi</taxon>
        <taxon>Actinopterygii</taxon>
        <taxon>Neopterygii</taxon>
        <taxon>Teleostei</taxon>
        <taxon>Neoteleostei</taxon>
        <taxon>Acanthomorphata</taxon>
        <taxon>Ovalentaria</taxon>
        <taxon>Cichlomorphae</taxon>
        <taxon>Cichliformes</taxon>
        <taxon>Cichlidae</taxon>
        <taxon>African cichlids</taxon>
        <taxon>Pseudocrenilabrinae</taxon>
        <taxon>Oreochromini</taxon>
        <taxon>Oreochromis</taxon>
    </lineage>
</organism>
<comment type="subcellular location">
    <subcellularLocation>
        <location evidence="1">Golgi apparatus membrane</location>
        <topology evidence="1">Peripheral membrane protein</topology>
    </subcellularLocation>
</comment>
<dbReference type="Pfam" id="PF04118">
    <property type="entry name" value="Dopey_N"/>
    <property type="match status" value="1"/>
</dbReference>
<accession>I3KG91</accession>